<accession>A0A0N7ZCG5</accession>
<dbReference type="SMART" id="SM00248">
    <property type="entry name" value="ANK"/>
    <property type="match status" value="2"/>
</dbReference>
<dbReference type="InterPro" id="IPR036770">
    <property type="entry name" value="Ankyrin_rpt-contain_sf"/>
</dbReference>
<keyword evidence="1" id="KW-0040">ANK repeat</keyword>
<dbReference type="PROSITE" id="PS50088">
    <property type="entry name" value="ANK_REPEAT"/>
    <property type="match status" value="1"/>
</dbReference>
<proteinExistence type="predicted"/>
<evidence type="ECO:0000313" key="2">
    <source>
        <dbReference type="EMBL" id="JAI64384.1"/>
    </source>
</evidence>
<evidence type="ECO:0000256" key="1">
    <source>
        <dbReference type="PROSITE-ProRule" id="PRU00023"/>
    </source>
</evidence>
<dbReference type="Pfam" id="PF12796">
    <property type="entry name" value="Ank_2"/>
    <property type="match status" value="1"/>
</dbReference>
<sequence>MDVQKQQEEKFREACCFGDTDAIMTLISRGINVNSQHEINGWTGLHWACKRGHTEIIQLLMSHGADPEIENNQAQKPANLTTSAQILQLLGTEILPTSEGTAGNTDSLPITPSYLSNPPIDYKVPVNPVSMKNPFGKPLTNGIESADSCTVSQYGNGVATHPSTQTSGSNYMQDSLARQNKEIVLKVRLAHSDDPDFIEIEFQKAQINYSSLLTTCCREMAVNPQLVERIRKLPNTRLRNDKDVQRLTDYTELELVMKGQSRPPVVRNDTQSTSKNNYSSIHGFKNQTILY</sequence>
<dbReference type="PROSITE" id="PS50297">
    <property type="entry name" value="ANK_REP_REGION"/>
    <property type="match status" value="1"/>
</dbReference>
<name>A0A0N7ZCG5_SCYOL</name>
<dbReference type="AlphaFoldDB" id="A0A0N7ZCG5"/>
<dbReference type="PANTHER" id="PTHR24192">
    <property type="entry name" value="ANKYRIN REPEAT DOMAIN 40"/>
    <property type="match status" value="1"/>
</dbReference>
<reference evidence="2" key="1">
    <citation type="submission" date="2015-09" db="EMBL/GenBank/DDBJ databases">
        <title>Scylla olivacea transcriptome.</title>
        <authorList>
            <person name="Ikhwanuddin M."/>
        </authorList>
    </citation>
    <scope>NUCLEOTIDE SEQUENCE</scope>
</reference>
<dbReference type="EMBL" id="GDRN01067334">
    <property type="protein sequence ID" value="JAI64384.1"/>
    <property type="molecule type" value="Transcribed_RNA"/>
</dbReference>
<dbReference type="PANTHER" id="PTHR24192:SF3">
    <property type="entry name" value="ANKYRIN REPEAT DOMAIN 40"/>
    <property type="match status" value="1"/>
</dbReference>
<dbReference type="Gene3D" id="1.25.40.20">
    <property type="entry name" value="Ankyrin repeat-containing domain"/>
    <property type="match status" value="1"/>
</dbReference>
<dbReference type="InterPro" id="IPR002110">
    <property type="entry name" value="Ankyrin_rpt"/>
</dbReference>
<dbReference type="SUPFAM" id="SSF48403">
    <property type="entry name" value="Ankyrin repeat"/>
    <property type="match status" value="1"/>
</dbReference>
<organism evidence="2">
    <name type="scientific">Scylla olivacea</name>
    <name type="common">Orange mud crab</name>
    <name type="synonym">Cancer olivacea</name>
    <dbReference type="NCBI Taxonomy" id="85551"/>
    <lineage>
        <taxon>Eukaryota</taxon>
        <taxon>Metazoa</taxon>
        <taxon>Ecdysozoa</taxon>
        <taxon>Arthropoda</taxon>
        <taxon>Crustacea</taxon>
        <taxon>Multicrustacea</taxon>
        <taxon>Malacostraca</taxon>
        <taxon>Eumalacostraca</taxon>
        <taxon>Eucarida</taxon>
        <taxon>Decapoda</taxon>
        <taxon>Pleocyemata</taxon>
        <taxon>Brachyura</taxon>
        <taxon>Eubrachyura</taxon>
        <taxon>Portunoidea</taxon>
        <taxon>Portunidae</taxon>
        <taxon>Portuninae</taxon>
        <taxon>Scylla</taxon>
    </lineage>
</organism>
<protein>
    <submittedName>
        <fullName evidence="2">Uncharacterized protein</fullName>
    </submittedName>
</protein>
<dbReference type="InterPro" id="IPR039195">
    <property type="entry name" value="ANKRD40"/>
</dbReference>
<dbReference type="EMBL" id="GDRN01067333">
    <property type="protein sequence ID" value="JAI64385.1"/>
    <property type="molecule type" value="Transcribed_RNA"/>
</dbReference>
<feature type="repeat" description="ANK" evidence="1">
    <location>
        <begin position="40"/>
        <end position="72"/>
    </location>
</feature>